<organism evidence="1 2">
    <name type="scientific">Brucella grignonensis</name>
    <dbReference type="NCBI Taxonomy" id="94627"/>
    <lineage>
        <taxon>Bacteria</taxon>
        <taxon>Pseudomonadati</taxon>
        <taxon>Pseudomonadota</taxon>
        <taxon>Alphaproteobacteria</taxon>
        <taxon>Hyphomicrobiales</taxon>
        <taxon>Brucellaceae</taxon>
        <taxon>Brucella/Ochrobactrum group</taxon>
        <taxon>Brucella</taxon>
    </lineage>
</organism>
<dbReference type="EMBL" id="NNRL01000166">
    <property type="protein sequence ID" value="OYR08462.1"/>
    <property type="molecule type" value="Genomic_DNA"/>
</dbReference>
<keyword evidence="2" id="KW-1185">Reference proteome</keyword>
<dbReference type="Proteomes" id="UP000216478">
    <property type="component" value="Unassembled WGS sequence"/>
</dbReference>
<evidence type="ECO:0000313" key="1">
    <source>
        <dbReference type="EMBL" id="OYR08462.1"/>
    </source>
</evidence>
<protein>
    <submittedName>
        <fullName evidence="1">GMC oxidoreductase family protein</fullName>
    </submittedName>
</protein>
<name>A0A256F0U4_9HYPH</name>
<evidence type="ECO:0000313" key="2">
    <source>
        <dbReference type="Proteomes" id="UP000216478"/>
    </source>
</evidence>
<comment type="caution">
    <text evidence="1">The sequence shown here is derived from an EMBL/GenBank/DDBJ whole genome shotgun (WGS) entry which is preliminary data.</text>
</comment>
<accession>A0A256F0U4</accession>
<sequence>MCDASLMPSIPFANTNIPTIMIAERMAGTMIDQWSVQTRSS</sequence>
<reference evidence="1 2" key="1">
    <citation type="submission" date="2017-07" db="EMBL/GenBank/DDBJ databases">
        <title>Phylogenetic study on the rhizospheric bacterium Ochrobactrum sp. A44.</title>
        <authorList>
            <person name="Krzyzanowska D.M."/>
            <person name="Ossowicki A."/>
            <person name="Rajewska M."/>
            <person name="Maciag T."/>
            <person name="Kaczynski Z."/>
            <person name="Czerwicka M."/>
            <person name="Jafra S."/>
        </authorList>
    </citation>
    <scope>NUCLEOTIDE SEQUENCE [LARGE SCALE GENOMIC DNA]</scope>
    <source>
        <strain evidence="1 2">OgA9a</strain>
    </source>
</reference>
<dbReference type="InterPro" id="IPR036188">
    <property type="entry name" value="FAD/NAD-bd_sf"/>
</dbReference>
<proteinExistence type="predicted"/>
<dbReference type="SUPFAM" id="SSF51905">
    <property type="entry name" value="FAD/NAD(P)-binding domain"/>
    <property type="match status" value="1"/>
</dbReference>
<dbReference type="AlphaFoldDB" id="A0A256F0U4"/>
<gene>
    <name evidence="1" type="ORF">CEV33_3257</name>
</gene>
<dbReference type="Gene3D" id="3.50.50.60">
    <property type="entry name" value="FAD/NAD(P)-binding domain"/>
    <property type="match status" value="1"/>
</dbReference>